<dbReference type="RefSeq" id="WP_096351738.1">
    <property type="nucleotide sequence ID" value="NZ_AP017313.1"/>
</dbReference>
<dbReference type="Proteomes" id="UP000218263">
    <property type="component" value="Chromosome"/>
</dbReference>
<name>A0A0X8X1B9_9SPHI</name>
<dbReference type="EMBL" id="AP017313">
    <property type="protein sequence ID" value="BAU53969.1"/>
    <property type="molecule type" value="Genomic_DNA"/>
</dbReference>
<protein>
    <submittedName>
        <fullName evidence="1">Uncharacterized protein</fullName>
    </submittedName>
</protein>
<dbReference type="OrthoDB" id="1364255at2"/>
<reference evidence="1 2" key="1">
    <citation type="submission" date="2015-12" db="EMBL/GenBank/DDBJ databases">
        <title>Genome sequence of Mucilaginibacter gotjawali.</title>
        <authorList>
            <person name="Lee J.S."/>
            <person name="Lee K.C."/>
            <person name="Kim K.K."/>
            <person name="Lee B.W."/>
        </authorList>
    </citation>
    <scope>NUCLEOTIDE SEQUENCE [LARGE SCALE GENOMIC DNA]</scope>
    <source>
        <strain evidence="1 2">SA3-7</strain>
    </source>
</reference>
<accession>A0A0X8X1B9</accession>
<evidence type="ECO:0000313" key="2">
    <source>
        <dbReference type="Proteomes" id="UP000218263"/>
    </source>
</evidence>
<dbReference type="GO" id="GO:0004519">
    <property type="term" value="F:endonuclease activity"/>
    <property type="evidence" value="ECO:0007669"/>
    <property type="project" value="UniProtKB-KW"/>
</dbReference>
<dbReference type="InterPro" id="IPR009387">
    <property type="entry name" value="HigB-2"/>
</dbReference>
<sequence>MSNTVKPTPEFKRDLKPLLKKYRILKQSILNLESDLIENPYLGESYGHGIYKVRVSDERKGKGKSGGFRVLYYHLNKTDEGIEMLLLNIFDKSEASTIKKIDAVKQLREISKEYFKQ</sequence>
<dbReference type="KEGG" id="mgot:MgSA37_02140"/>
<dbReference type="AlphaFoldDB" id="A0A0X8X1B9"/>
<proteinExistence type="predicted"/>
<organism evidence="1 2">
    <name type="scientific">Mucilaginibacter gotjawali</name>
    <dbReference type="NCBI Taxonomy" id="1550579"/>
    <lineage>
        <taxon>Bacteria</taxon>
        <taxon>Pseudomonadati</taxon>
        <taxon>Bacteroidota</taxon>
        <taxon>Sphingobacteriia</taxon>
        <taxon>Sphingobacteriales</taxon>
        <taxon>Sphingobacteriaceae</taxon>
        <taxon>Mucilaginibacter</taxon>
    </lineage>
</organism>
<keyword evidence="2" id="KW-1185">Reference proteome</keyword>
<gene>
    <name evidence="1" type="ORF">MgSA37_02140</name>
</gene>
<dbReference type="Pfam" id="PF06296">
    <property type="entry name" value="RelE"/>
    <property type="match status" value="1"/>
</dbReference>
<evidence type="ECO:0000313" key="1">
    <source>
        <dbReference type="EMBL" id="BAU53969.1"/>
    </source>
</evidence>